<dbReference type="KEGG" id="pais:PFX98_02230"/>
<comment type="catalytic activity">
    <reaction evidence="9">
        <text>L-histidinol phosphate + 2-oxoglutarate = 3-(imidazol-4-yl)-2-oxopropyl phosphate + L-glutamate</text>
        <dbReference type="Rhea" id="RHEA:23744"/>
        <dbReference type="ChEBI" id="CHEBI:16810"/>
        <dbReference type="ChEBI" id="CHEBI:29985"/>
        <dbReference type="ChEBI" id="CHEBI:57766"/>
        <dbReference type="ChEBI" id="CHEBI:57980"/>
        <dbReference type="EC" id="2.6.1.9"/>
    </reaction>
</comment>
<dbReference type="EMBL" id="CP116346">
    <property type="protein sequence ID" value="WIT12447.1"/>
    <property type="molecule type" value="Genomic_DNA"/>
</dbReference>
<name>A0AA95NCD1_9BURK</name>
<reference evidence="12" key="1">
    <citation type="submission" date="2023-01" db="EMBL/GenBank/DDBJ databases">
        <title>Whole genome sequence of Paucibacter sp. S2-9 isolated from pond sediment.</title>
        <authorList>
            <person name="Jung J.Y."/>
        </authorList>
    </citation>
    <scope>NUCLEOTIDE SEQUENCE</scope>
    <source>
        <strain evidence="12">S2-9</strain>
    </source>
</reference>
<gene>
    <name evidence="12" type="ORF">PFX98_02230</name>
</gene>
<dbReference type="AlphaFoldDB" id="A0AA95NCD1"/>
<keyword evidence="13" id="KW-1185">Reference proteome</keyword>
<evidence type="ECO:0000256" key="3">
    <source>
        <dbReference type="ARBA" id="ARBA00012748"/>
    </source>
</evidence>
<keyword evidence="8" id="KW-0368">Histidine biosynthesis</keyword>
<evidence type="ECO:0000313" key="13">
    <source>
        <dbReference type="Proteomes" id="UP001177769"/>
    </source>
</evidence>
<evidence type="ECO:0000256" key="1">
    <source>
        <dbReference type="ARBA" id="ARBA00005011"/>
    </source>
</evidence>
<keyword evidence="6" id="KW-0808">Transferase</keyword>
<comment type="similarity">
    <text evidence="2">Belongs to the class-II pyridoxal-phosphate-dependent aminotransferase family. Histidinol-phosphate aminotransferase subfamily.</text>
</comment>
<dbReference type="CDD" id="cd00609">
    <property type="entry name" value="AAT_like"/>
    <property type="match status" value="1"/>
</dbReference>
<dbReference type="PANTHER" id="PTHR43643">
    <property type="entry name" value="HISTIDINOL-PHOSPHATE AMINOTRANSFERASE 2"/>
    <property type="match status" value="1"/>
</dbReference>
<sequence length="338" mass="35906">MQEKTMHGGSDSGPPIPHDFSSNASPLGPPPALLDALLGAERGRYPDPHYLALRETLAAAHGLAPERVLPSAGGSEAIRRLSLAAQLAGLRQVWVPQPGYGDYAAAALALGLQVRGYASVAELAAGLSGPALVWVCEPCNPTGASLDTHDWTQLGAALRASAAQLAVDQAYEPLRLEGQTSLPPALAEQAWRLQGPNKALGLTGVRAGYLLAPASGRWLSAMQDLAPSWVLSGEGCALLSHWHSPATQAYLRDARAHLLAWRAVQRELLAELGWRQRPSCSNFWLTLPPTELPLPALRARGIKLRDAGSFGLTGWLRVSTQSPAAQQALRLALKELMP</sequence>
<evidence type="ECO:0000256" key="8">
    <source>
        <dbReference type="ARBA" id="ARBA00023102"/>
    </source>
</evidence>
<feature type="domain" description="Aminotransferase class I/classII large" evidence="11">
    <location>
        <begin position="19"/>
        <end position="320"/>
    </location>
</feature>
<comment type="pathway">
    <text evidence="1">Amino-acid biosynthesis; L-histidine biosynthesis; L-histidine from 5-phospho-alpha-D-ribose 1-diphosphate: step 7/9.</text>
</comment>
<dbReference type="PANTHER" id="PTHR43643:SF6">
    <property type="entry name" value="HISTIDINOL-PHOSPHATE AMINOTRANSFERASE"/>
    <property type="match status" value="1"/>
</dbReference>
<evidence type="ECO:0000256" key="6">
    <source>
        <dbReference type="ARBA" id="ARBA00022679"/>
    </source>
</evidence>
<dbReference type="Gene3D" id="3.40.640.10">
    <property type="entry name" value="Type I PLP-dependent aspartate aminotransferase-like (Major domain)"/>
    <property type="match status" value="1"/>
</dbReference>
<evidence type="ECO:0000256" key="10">
    <source>
        <dbReference type="SAM" id="MobiDB-lite"/>
    </source>
</evidence>
<dbReference type="InterPro" id="IPR004839">
    <property type="entry name" value="Aminotransferase_I/II_large"/>
</dbReference>
<evidence type="ECO:0000259" key="11">
    <source>
        <dbReference type="Pfam" id="PF00155"/>
    </source>
</evidence>
<dbReference type="GO" id="GO:0004400">
    <property type="term" value="F:histidinol-phosphate transaminase activity"/>
    <property type="evidence" value="ECO:0007669"/>
    <property type="project" value="UniProtKB-EC"/>
</dbReference>
<dbReference type="Proteomes" id="UP001177769">
    <property type="component" value="Chromosome"/>
</dbReference>
<organism evidence="12 13">
    <name type="scientific">Paucibacter sediminis</name>
    <dbReference type="NCBI Taxonomy" id="3019553"/>
    <lineage>
        <taxon>Bacteria</taxon>
        <taxon>Pseudomonadati</taxon>
        <taxon>Pseudomonadota</taxon>
        <taxon>Betaproteobacteria</taxon>
        <taxon>Burkholderiales</taxon>
        <taxon>Sphaerotilaceae</taxon>
        <taxon>Roseateles</taxon>
    </lineage>
</organism>
<feature type="region of interest" description="Disordered" evidence="10">
    <location>
        <begin position="1"/>
        <end position="25"/>
    </location>
</feature>
<keyword evidence="7" id="KW-0663">Pyridoxal phosphate</keyword>
<keyword evidence="5" id="KW-0028">Amino-acid biosynthesis</keyword>
<dbReference type="InterPro" id="IPR015421">
    <property type="entry name" value="PyrdxlP-dep_Trfase_major"/>
</dbReference>
<proteinExistence type="inferred from homology"/>
<evidence type="ECO:0000256" key="5">
    <source>
        <dbReference type="ARBA" id="ARBA00022605"/>
    </source>
</evidence>
<dbReference type="GO" id="GO:0000105">
    <property type="term" value="P:L-histidine biosynthetic process"/>
    <property type="evidence" value="ECO:0007669"/>
    <property type="project" value="UniProtKB-KW"/>
</dbReference>
<dbReference type="Gene3D" id="3.90.1150.10">
    <property type="entry name" value="Aspartate Aminotransferase, domain 1"/>
    <property type="match status" value="1"/>
</dbReference>
<dbReference type="InterPro" id="IPR015424">
    <property type="entry name" value="PyrdxlP-dep_Trfase"/>
</dbReference>
<dbReference type="InterPro" id="IPR015422">
    <property type="entry name" value="PyrdxlP-dep_Trfase_small"/>
</dbReference>
<evidence type="ECO:0000256" key="9">
    <source>
        <dbReference type="ARBA" id="ARBA00047481"/>
    </source>
</evidence>
<dbReference type="RefSeq" id="WP_285233545.1">
    <property type="nucleotide sequence ID" value="NZ_CP116346.1"/>
</dbReference>
<evidence type="ECO:0000256" key="2">
    <source>
        <dbReference type="ARBA" id="ARBA00007970"/>
    </source>
</evidence>
<protein>
    <recommendedName>
        <fullName evidence="3">histidinol-phosphate transaminase</fullName>
        <ecNumber evidence="3">2.6.1.9</ecNumber>
    </recommendedName>
</protein>
<evidence type="ECO:0000313" key="12">
    <source>
        <dbReference type="EMBL" id="WIT12447.1"/>
    </source>
</evidence>
<evidence type="ECO:0000256" key="7">
    <source>
        <dbReference type="ARBA" id="ARBA00022898"/>
    </source>
</evidence>
<keyword evidence="4 12" id="KW-0032">Aminotransferase</keyword>
<dbReference type="Pfam" id="PF00155">
    <property type="entry name" value="Aminotran_1_2"/>
    <property type="match status" value="1"/>
</dbReference>
<dbReference type="GO" id="GO:0030170">
    <property type="term" value="F:pyridoxal phosphate binding"/>
    <property type="evidence" value="ECO:0007669"/>
    <property type="project" value="InterPro"/>
</dbReference>
<evidence type="ECO:0000256" key="4">
    <source>
        <dbReference type="ARBA" id="ARBA00022576"/>
    </source>
</evidence>
<accession>A0AA95NCD1</accession>
<dbReference type="SUPFAM" id="SSF53383">
    <property type="entry name" value="PLP-dependent transferases"/>
    <property type="match status" value="1"/>
</dbReference>
<dbReference type="InterPro" id="IPR050106">
    <property type="entry name" value="HistidinolP_aminotransfase"/>
</dbReference>
<dbReference type="EC" id="2.6.1.9" evidence="3"/>